<protein>
    <submittedName>
        <fullName evidence="2">RNA-directed DNA polymerase (Reverse transcriptase)</fullName>
    </submittedName>
</protein>
<accession>A0A5B6X570</accession>
<keyword evidence="2" id="KW-0548">Nucleotidyltransferase</keyword>
<keyword evidence="2" id="KW-0695">RNA-directed DNA polymerase</keyword>
<dbReference type="GO" id="GO:0003964">
    <property type="term" value="F:RNA-directed DNA polymerase activity"/>
    <property type="evidence" value="ECO:0007669"/>
    <property type="project" value="UniProtKB-KW"/>
</dbReference>
<dbReference type="Pfam" id="PF17919">
    <property type="entry name" value="RT_RNaseH_2"/>
    <property type="match status" value="1"/>
</dbReference>
<keyword evidence="3" id="KW-1185">Reference proteome</keyword>
<organism evidence="2 3">
    <name type="scientific">Gossypium australe</name>
    <dbReference type="NCBI Taxonomy" id="47621"/>
    <lineage>
        <taxon>Eukaryota</taxon>
        <taxon>Viridiplantae</taxon>
        <taxon>Streptophyta</taxon>
        <taxon>Embryophyta</taxon>
        <taxon>Tracheophyta</taxon>
        <taxon>Spermatophyta</taxon>
        <taxon>Magnoliopsida</taxon>
        <taxon>eudicotyledons</taxon>
        <taxon>Gunneridae</taxon>
        <taxon>Pentapetalae</taxon>
        <taxon>rosids</taxon>
        <taxon>malvids</taxon>
        <taxon>Malvales</taxon>
        <taxon>Malvaceae</taxon>
        <taxon>Malvoideae</taxon>
        <taxon>Gossypium</taxon>
    </lineage>
</organism>
<sequence length="120" mass="13468">MFYLAECISLGCTCLICEKERQVDETVKCEFWIREVVFLGQVISLDGIRVEPSKISTISFAQLKVLLTEAPILTQPEFGIEYCALLSGSGCVLMQDGKVIGYASRQLKLHEGNYPTHYLE</sequence>
<comment type="caution">
    <text evidence="2">The sequence shown here is derived from an EMBL/GenBank/DDBJ whole genome shotgun (WGS) entry which is preliminary data.</text>
</comment>
<feature type="domain" description="Reverse transcriptase/retrotransposon-derived protein RNase H-like" evidence="1">
    <location>
        <begin position="59"/>
        <end position="120"/>
    </location>
</feature>
<dbReference type="EMBL" id="SMMG02000001">
    <property type="protein sequence ID" value="KAA3488047.1"/>
    <property type="molecule type" value="Genomic_DNA"/>
</dbReference>
<reference evidence="3" key="1">
    <citation type="journal article" date="2019" name="Plant Biotechnol. J.">
        <title>Genome sequencing of the Australian wild diploid species Gossypium australe highlights disease resistance and delayed gland morphogenesis.</title>
        <authorList>
            <person name="Cai Y."/>
            <person name="Cai X."/>
            <person name="Wang Q."/>
            <person name="Wang P."/>
            <person name="Zhang Y."/>
            <person name="Cai C."/>
            <person name="Xu Y."/>
            <person name="Wang K."/>
            <person name="Zhou Z."/>
            <person name="Wang C."/>
            <person name="Geng S."/>
            <person name="Li B."/>
            <person name="Dong Q."/>
            <person name="Hou Y."/>
            <person name="Wang H."/>
            <person name="Ai P."/>
            <person name="Liu Z."/>
            <person name="Yi F."/>
            <person name="Sun M."/>
            <person name="An G."/>
            <person name="Cheng J."/>
            <person name="Zhang Y."/>
            <person name="Shi Q."/>
            <person name="Xie Y."/>
            <person name="Shi X."/>
            <person name="Chang Y."/>
            <person name="Huang F."/>
            <person name="Chen Y."/>
            <person name="Hong S."/>
            <person name="Mi L."/>
            <person name="Sun Q."/>
            <person name="Zhang L."/>
            <person name="Zhou B."/>
            <person name="Peng R."/>
            <person name="Zhang X."/>
            <person name="Liu F."/>
        </authorList>
    </citation>
    <scope>NUCLEOTIDE SEQUENCE [LARGE SCALE GENOMIC DNA]</scope>
    <source>
        <strain evidence="3">cv. PA1801</strain>
    </source>
</reference>
<dbReference type="SUPFAM" id="SSF56672">
    <property type="entry name" value="DNA/RNA polymerases"/>
    <property type="match status" value="1"/>
</dbReference>
<keyword evidence="2" id="KW-0808">Transferase</keyword>
<name>A0A5B6X570_9ROSI</name>
<dbReference type="OrthoDB" id="415724at2759"/>
<evidence type="ECO:0000313" key="3">
    <source>
        <dbReference type="Proteomes" id="UP000325315"/>
    </source>
</evidence>
<dbReference type="InterPro" id="IPR041577">
    <property type="entry name" value="RT_RNaseH_2"/>
</dbReference>
<evidence type="ECO:0000259" key="1">
    <source>
        <dbReference type="Pfam" id="PF17919"/>
    </source>
</evidence>
<proteinExistence type="predicted"/>
<dbReference type="PANTHER" id="PTHR34072">
    <property type="entry name" value="ENZYMATIC POLYPROTEIN-RELATED"/>
    <property type="match status" value="1"/>
</dbReference>
<gene>
    <name evidence="2" type="ORF">EPI10_031828</name>
</gene>
<dbReference type="Proteomes" id="UP000325315">
    <property type="component" value="Unassembled WGS sequence"/>
</dbReference>
<dbReference type="AlphaFoldDB" id="A0A5B6X570"/>
<dbReference type="PANTHER" id="PTHR34072:SF52">
    <property type="entry name" value="RIBONUCLEASE H"/>
    <property type="match status" value="1"/>
</dbReference>
<evidence type="ECO:0000313" key="2">
    <source>
        <dbReference type="EMBL" id="KAA3488047.1"/>
    </source>
</evidence>
<dbReference type="InterPro" id="IPR043502">
    <property type="entry name" value="DNA/RNA_pol_sf"/>
</dbReference>